<evidence type="ECO:0000313" key="5">
    <source>
        <dbReference type="EMBL" id="NML76714.1"/>
    </source>
</evidence>
<keyword evidence="2 3" id="KW-0663">Pyridoxal phosphate</keyword>
<keyword evidence="6" id="KW-1185">Reference proteome</keyword>
<dbReference type="GO" id="GO:0016846">
    <property type="term" value="F:carbon-sulfur lyase activity"/>
    <property type="evidence" value="ECO:0007669"/>
    <property type="project" value="TreeGrafter"/>
</dbReference>
<dbReference type="InterPro" id="IPR015424">
    <property type="entry name" value="PyrdxlP-dep_Trfase"/>
</dbReference>
<dbReference type="GO" id="GO:0030170">
    <property type="term" value="F:pyridoxal phosphate binding"/>
    <property type="evidence" value="ECO:0007669"/>
    <property type="project" value="InterPro"/>
</dbReference>
<dbReference type="PANTHER" id="PTHR11808:SF80">
    <property type="entry name" value="CYSTATHIONINE GAMMA-LYASE"/>
    <property type="match status" value="1"/>
</dbReference>
<dbReference type="Pfam" id="PF01053">
    <property type="entry name" value="Cys_Met_Meta_PP"/>
    <property type="match status" value="1"/>
</dbReference>
<gene>
    <name evidence="5" type="ORF">HHL25_21475</name>
</gene>
<feature type="modified residue" description="N6-(pyridoxal phosphate)lysine" evidence="3">
    <location>
        <position position="208"/>
    </location>
</feature>
<dbReference type="CDD" id="cd00614">
    <property type="entry name" value="CGS_like"/>
    <property type="match status" value="1"/>
</dbReference>
<dbReference type="AlphaFoldDB" id="A0A7Y0B085"/>
<dbReference type="RefSeq" id="WP_169595287.1">
    <property type="nucleotide sequence ID" value="NZ_JABBGK010000008.1"/>
</dbReference>
<dbReference type="FunFam" id="3.40.640.10:FF:000046">
    <property type="entry name" value="Cystathionine gamma-lyase"/>
    <property type="match status" value="1"/>
</dbReference>
<comment type="caution">
    <text evidence="5">The sequence shown here is derived from an EMBL/GenBank/DDBJ whole genome shotgun (WGS) entry which is preliminary data.</text>
</comment>
<dbReference type="NCBIfam" id="NF004627">
    <property type="entry name" value="PRK05968.1"/>
    <property type="match status" value="1"/>
</dbReference>
<comment type="cofactor">
    <cofactor evidence="1 4">
        <name>pyridoxal 5'-phosphate</name>
        <dbReference type="ChEBI" id="CHEBI:597326"/>
    </cofactor>
</comment>
<dbReference type="PANTHER" id="PTHR11808">
    <property type="entry name" value="TRANS-SULFURATION ENZYME FAMILY MEMBER"/>
    <property type="match status" value="1"/>
</dbReference>
<dbReference type="InterPro" id="IPR000277">
    <property type="entry name" value="Cys/Met-Metab_PyrdxlP-dep_enz"/>
</dbReference>
<dbReference type="GO" id="GO:0005737">
    <property type="term" value="C:cytoplasm"/>
    <property type="evidence" value="ECO:0007669"/>
    <property type="project" value="TreeGrafter"/>
</dbReference>
<comment type="similarity">
    <text evidence="4">Belongs to the trans-sulfuration enzymes family.</text>
</comment>
<evidence type="ECO:0008006" key="7">
    <source>
        <dbReference type="Google" id="ProtNLM"/>
    </source>
</evidence>
<evidence type="ECO:0000256" key="2">
    <source>
        <dbReference type="ARBA" id="ARBA00022898"/>
    </source>
</evidence>
<dbReference type="EMBL" id="JABBGK010000008">
    <property type="protein sequence ID" value="NML76714.1"/>
    <property type="molecule type" value="Genomic_DNA"/>
</dbReference>
<dbReference type="GO" id="GO:0019346">
    <property type="term" value="P:transsulfuration"/>
    <property type="evidence" value="ECO:0007669"/>
    <property type="project" value="InterPro"/>
</dbReference>
<evidence type="ECO:0000313" key="6">
    <source>
        <dbReference type="Proteomes" id="UP000541470"/>
    </source>
</evidence>
<evidence type="ECO:0000256" key="1">
    <source>
        <dbReference type="ARBA" id="ARBA00001933"/>
    </source>
</evidence>
<evidence type="ECO:0000256" key="4">
    <source>
        <dbReference type="RuleBase" id="RU362118"/>
    </source>
</evidence>
<protein>
    <recommendedName>
        <fullName evidence="7">Cystathionine beta-lyase/cystathionine gamma-synthase</fullName>
    </recommendedName>
</protein>
<proteinExistence type="inferred from homology"/>
<dbReference type="Gene3D" id="3.40.640.10">
    <property type="entry name" value="Type I PLP-dependent aspartate aminotransferase-like (Major domain)"/>
    <property type="match status" value="1"/>
</dbReference>
<dbReference type="PIRSF" id="PIRSF001434">
    <property type="entry name" value="CGS"/>
    <property type="match status" value="1"/>
</dbReference>
<evidence type="ECO:0000256" key="3">
    <source>
        <dbReference type="PIRSR" id="PIRSR001434-2"/>
    </source>
</evidence>
<name>A0A7Y0B085_9HYPH</name>
<organism evidence="5 6">
    <name type="scientific">Rhizobium terricola</name>
    <dbReference type="NCBI Taxonomy" id="2728849"/>
    <lineage>
        <taxon>Bacteria</taxon>
        <taxon>Pseudomonadati</taxon>
        <taxon>Pseudomonadota</taxon>
        <taxon>Alphaproteobacteria</taxon>
        <taxon>Hyphomicrobiales</taxon>
        <taxon>Rhizobiaceae</taxon>
        <taxon>Rhizobium/Agrobacterium group</taxon>
        <taxon>Rhizobium</taxon>
    </lineage>
</organism>
<dbReference type="Proteomes" id="UP000541470">
    <property type="component" value="Unassembled WGS sequence"/>
</dbReference>
<dbReference type="InterPro" id="IPR015422">
    <property type="entry name" value="PyrdxlP-dep_Trfase_small"/>
</dbReference>
<sequence length="390" mass="42266">MINGSEPFDYASLVVAHDESNAFDAVVPPIVQTSLFTFSSYDEMVETYRGEKVRPVYSRGLNPTVRVFEEMLAKLECGEDALGFGSGMAAISSTVLTFVEPGDRIVAVRHVYPDAFRLFGTLLKRMKVEVTYVDGLDEDAVAKALPGAKLFYMESPTSWTMEAHDVGALARLAKEHGVISVIDNSWASPVFQRPLTLGVDLVLHSASKYLGGHSDVVAGVVAGPKHLIDRIRGETLPYLGGKLSPFDAWLLVRGMRTLPVRMKAHEASGLEIAKRLQSLAIVERVHHPALANQLPPGLSGTSGLFSFIFREGIDIRAFADNLKLFKLGVSWGGHESLIVPGEVVLQQKAQPNSAHTFGISARSVRLHVGLEGTEALWSDLEAAMAAATTT</sequence>
<accession>A0A7Y0B085</accession>
<dbReference type="SUPFAM" id="SSF53383">
    <property type="entry name" value="PLP-dependent transferases"/>
    <property type="match status" value="1"/>
</dbReference>
<dbReference type="Gene3D" id="3.90.1150.10">
    <property type="entry name" value="Aspartate Aminotransferase, domain 1"/>
    <property type="match status" value="1"/>
</dbReference>
<dbReference type="InterPro" id="IPR015421">
    <property type="entry name" value="PyrdxlP-dep_Trfase_major"/>
</dbReference>
<reference evidence="5 6" key="1">
    <citation type="submission" date="2020-04" db="EMBL/GenBank/DDBJ databases">
        <title>Rhizobium sp. S-51 isolated from soil.</title>
        <authorList>
            <person name="Dahal R.H."/>
        </authorList>
    </citation>
    <scope>NUCLEOTIDE SEQUENCE [LARGE SCALE GENOMIC DNA]</scope>
    <source>
        <strain evidence="5 6">S-51</strain>
    </source>
</reference>